<evidence type="ECO:0000256" key="1">
    <source>
        <dbReference type="SAM" id="SignalP"/>
    </source>
</evidence>
<dbReference type="EMBL" id="BPQB01000095">
    <property type="protein sequence ID" value="GJE98815.1"/>
    <property type="molecule type" value="Genomic_DNA"/>
</dbReference>
<organism evidence="2 3">
    <name type="scientific">Phanerochaete sordida</name>
    <dbReference type="NCBI Taxonomy" id="48140"/>
    <lineage>
        <taxon>Eukaryota</taxon>
        <taxon>Fungi</taxon>
        <taxon>Dikarya</taxon>
        <taxon>Basidiomycota</taxon>
        <taxon>Agaricomycotina</taxon>
        <taxon>Agaricomycetes</taxon>
        <taxon>Polyporales</taxon>
        <taxon>Phanerochaetaceae</taxon>
        <taxon>Phanerochaete</taxon>
    </lineage>
</organism>
<evidence type="ECO:0000313" key="3">
    <source>
        <dbReference type="Proteomes" id="UP000703269"/>
    </source>
</evidence>
<feature type="chain" id="PRO_5040411479" evidence="1">
    <location>
        <begin position="24"/>
        <end position="128"/>
    </location>
</feature>
<keyword evidence="3" id="KW-1185">Reference proteome</keyword>
<keyword evidence="1" id="KW-0732">Signal</keyword>
<dbReference type="AlphaFoldDB" id="A0A9P3LKX8"/>
<feature type="signal peptide" evidence="1">
    <location>
        <begin position="1"/>
        <end position="23"/>
    </location>
</feature>
<proteinExistence type="predicted"/>
<dbReference type="OrthoDB" id="2317741at2759"/>
<comment type="caution">
    <text evidence="2">The sequence shown here is derived from an EMBL/GenBank/DDBJ whole genome shotgun (WGS) entry which is preliminary data.</text>
</comment>
<sequence>MIFTHIVSSALLGLLASAGLSAAAPVESRDVYAPKVLYPHAGTVWYSGQRHNVTWDNSDPPKSISNRAFIVMRQDVFFIPVVLAHDFDLRAGRVEVTVPDVVTGNFSIVLFGDSGNWGETFTINGVIP</sequence>
<protein>
    <submittedName>
        <fullName evidence="2">Uncharacterized protein</fullName>
    </submittedName>
</protein>
<accession>A0A9P3LKX8</accession>
<name>A0A9P3LKX8_9APHY</name>
<evidence type="ECO:0000313" key="2">
    <source>
        <dbReference type="EMBL" id="GJE98815.1"/>
    </source>
</evidence>
<dbReference type="Proteomes" id="UP000703269">
    <property type="component" value="Unassembled WGS sequence"/>
</dbReference>
<gene>
    <name evidence="2" type="ORF">PsYK624_150520</name>
</gene>
<reference evidence="2 3" key="1">
    <citation type="submission" date="2021-08" db="EMBL/GenBank/DDBJ databases">
        <title>Draft Genome Sequence of Phanerochaete sordida strain YK-624.</title>
        <authorList>
            <person name="Mori T."/>
            <person name="Dohra H."/>
            <person name="Suzuki T."/>
            <person name="Kawagishi H."/>
            <person name="Hirai H."/>
        </authorList>
    </citation>
    <scope>NUCLEOTIDE SEQUENCE [LARGE SCALE GENOMIC DNA]</scope>
    <source>
        <strain evidence="2 3">YK-624</strain>
    </source>
</reference>